<evidence type="ECO:0000313" key="3">
    <source>
        <dbReference type="Proteomes" id="UP001551582"/>
    </source>
</evidence>
<dbReference type="Proteomes" id="UP001551582">
    <property type="component" value="Unassembled WGS sequence"/>
</dbReference>
<dbReference type="EMBL" id="JBEZLS010000026">
    <property type="protein sequence ID" value="MEU9355031.1"/>
    <property type="molecule type" value="Genomic_DNA"/>
</dbReference>
<accession>A0ABV3ED14</accession>
<evidence type="ECO:0000256" key="1">
    <source>
        <dbReference type="SAM" id="MobiDB-lite"/>
    </source>
</evidence>
<keyword evidence="3" id="KW-1185">Reference proteome</keyword>
<name>A0ABV3ED14_9ACTN</name>
<feature type="region of interest" description="Disordered" evidence="1">
    <location>
        <begin position="78"/>
        <end position="103"/>
    </location>
</feature>
<reference evidence="2 3" key="1">
    <citation type="submission" date="2024-06" db="EMBL/GenBank/DDBJ databases">
        <title>The Natural Products Discovery Center: Release of the First 8490 Sequenced Strains for Exploring Actinobacteria Biosynthetic Diversity.</title>
        <authorList>
            <person name="Kalkreuter E."/>
            <person name="Kautsar S.A."/>
            <person name="Yang D."/>
            <person name="Bader C.D."/>
            <person name="Teijaro C.N."/>
            <person name="Fluegel L."/>
            <person name="Davis C.M."/>
            <person name="Simpson J.R."/>
            <person name="Lauterbach L."/>
            <person name="Steele A.D."/>
            <person name="Gui C."/>
            <person name="Meng S."/>
            <person name="Li G."/>
            <person name="Viehrig K."/>
            <person name="Ye F."/>
            <person name="Su P."/>
            <person name="Kiefer A.F."/>
            <person name="Nichols A."/>
            <person name="Cepeda A.J."/>
            <person name="Yan W."/>
            <person name="Fan B."/>
            <person name="Jiang Y."/>
            <person name="Adhikari A."/>
            <person name="Zheng C.-J."/>
            <person name="Schuster L."/>
            <person name="Cowan T.M."/>
            <person name="Smanski M.J."/>
            <person name="Chevrette M.G."/>
            <person name="De Carvalho L.P.S."/>
            <person name="Shen B."/>
        </authorList>
    </citation>
    <scope>NUCLEOTIDE SEQUENCE [LARGE SCALE GENOMIC DNA]</scope>
    <source>
        <strain evidence="2 3">NPDC048274</strain>
    </source>
</reference>
<sequence>MPADFTPAVETLLRTIHAQGDGGASFIWQTGGYYRLVGTEYRVARRTFFPLTGGGYVEDNNDDSAPVKLTTKGHEWIEQHPVPRGGSRGPYRPHGARSARQAPALRRPRFGYAGGFSAELAERVVVITCPDNGNGGATLPADGWEQRAIDRHPTLHKVEGPTIGGAYALHWRADSRTDGDLLLQSLAIVRAEPSRKSLT</sequence>
<proteinExistence type="predicted"/>
<dbReference type="RefSeq" id="WP_359987347.1">
    <property type="nucleotide sequence ID" value="NZ_JBEZLS010000026.1"/>
</dbReference>
<evidence type="ECO:0000313" key="2">
    <source>
        <dbReference type="EMBL" id="MEU9355031.1"/>
    </source>
</evidence>
<protein>
    <submittedName>
        <fullName evidence="2">Uncharacterized protein</fullName>
    </submittedName>
</protein>
<organism evidence="2 3">
    <name type="scientific">Streptomyces griseoloalbus</name>
    <dbReference type="NCBI Taxonomy" id="67303"/>
    <lineage>
        <taxon>Bacteria</taxon>
        <taxon>Bacillati</taxon>
        <taxon>Actinomycetota</taxon>
        <taxon>Actinomycetes</taxon>
        <taxon>Kitasatosporales</taxon>
        <taxon>Streptomycetaceae</taxon>
        <taxon>Streptomyces</taxon>
    </lineage>
</organism>
<gene>
    <name evidence="2" type="ORF">AB0D65_29555</name>
</gene>
<comment type="caution">
    <text evidence="2">The sequence shown here is derived from an EMBL/GenBank/DDBJ whole genome shotgun (WGS) entry which is preliminary data.</text>
</comment>